<evidence type="ECO:0000313" key="25">
    <source>
        <dbReference type="Ensembl" id="ENSCLAP00000014841.1"/>
    </source>
</evidence>
<keyword evidence="5 21" id="KW-0812">Transmembrane</keyword>
<dbReference type="Proteomes" id="UP000694398">
    <property type="component" value="Unassembled WGS sequence"/>
</dbReference>
<keyword evidence="8" id="KW-0677">Repeat</keyword>
<evidence type="ECO:0000256" key="7">
    <source>
        <dbReference type="ARBA" id="ARBA00022729"/>
    </source>
</evidence>
<feature type="repeat" description="TNFR-Cys" evidence="20">
    <location>
        <begin position="84"/>
        <end position="127"/>
    </location>
</feature>
<organism evidence="25 26">
    <name type="scientific">Chinchilla lanigera</name>
    <name type="common">Long-tailed chinchilla</name>
    <name type="synonym">Chinchilla villidera</name>
    <dbReference type="NCBI Taxonomy" id="34839"/>
    <lineage>
        <taxon>Eukaryota</taxon>
        <taxon>Metazoa</taxon>
        <taxon>Chordata</taxon>
        <taxon>Craniata</taxon>
        <taxon>Vertebrata</taxon>
        <taxon>Euteleostomi</taxon>
        <taxon>Mammalia</taxon>
        <taxon>Eutheria</taxon>
        <taxon>Euarchontoglires</taxon>
        <taxon>Glires</taxon>
        <taxon>Rodentia</taxon>
        <taxon>Hystricomorpha</taxon>
        <taxon>Chinchillidae</taxon>
        <taxon>Chinchilla</taxon>
    </lineage>
</organism>
<feature type="signal peptide" evidence="22">
    <location>
        <begin position="1"/>
        <end position="25"/>
    </location>
</feature>
<evidence type="ECO:0000256" key="11">
    <source>
        <dbReference type="ARBA" id="ARBA00023136"/>
    </source>
</evidence>
<dbReference type="InterPro" id="IPR033999">
    <property type="entry name" value="TNFRSF6_N"/>
</dbReference>
<dbReference type="GO" id="GO:0071260">
    <property type="term" value="P:cellular response to mechanical stimulus"/>
    <property type="evidence" value="ECO:0007669"/>
    <property type="project" value="Ensembl"/>
</dbReference>
<keyword evidence="11 21" id="KW-0472">Membrane</keyword>
<dbReference type="Pfam" id="PF00531">
    <property type="entry name" value="Death"/>
    <property type="match status" value="1"/>
</dbReference>
<dbReference type="GO" id="GO:0042802">
    <property type="term" value="F:identical protein binding"/>
    <property type="evidence" value="ECO:0007669"/>
    <property type="project" value="Ensembl"/>
</dbReference>
<dbReference type="GO" id="GO:0071455">
    <property type="term" value="P:cellular response to hyperoxia"/>
    <property type="evidence" value="ECO:0007669"/>
    <property type="project" value="Ensembl"/>
</dbReference>
<protein>
    <recommendedName>
        <fullName evidence="3">Tumor necrosis factor receptor superfamily member 6</fullName>
    </recommendedName>
    <alternativeName>
        <fullName evidence="18">Apo-1 antigen</fullName>
    </alternativeName>
    <alternativeName>
        <fullName evidence="19">Apoptosis-mediating surface antigen FAS</fullName>
    </alternativeName>
    <alternativeName>
        <fullName evidence="17">FASLG receptor</fullName>
    </alternativeName>
</protein>
<dbReference type="GO" id="GO:1903428">
    <property type="term" value="P:positive regulation of reactive oxygen species biosynthetic process"/>
    <property type="evidence" value="ECO:0007669"/>
    <property type="project" value="Ensembl"/>
</dbReference>
<dbReference type="InterPro" id="IPR001368">
    <property type="entry name" value="TNFR/NGFR_Cys_rich_reg"/>
</dbReference>
<dbReference type="FunFam" id="2.10.50.10:FF:000021">
    <property type="entry name" value="Tumor necrosis factor receptor superfamily member 6"/>
    <property type="match status" value="1"/>
</dbReference>
<dbReference type="CTD" id="355"/>
<dbReference type="AlphaFoldDB" id="A0A8C2VL06"/>
<keyword evidence="15" id="KW-0325">Glycoprotein</keyword>
<evidence type="ECO:0000256" key="8">
    <source>
        <dbReference type="ARBA" id="ARBA00022737"/>
    </source>
</evidence>
<keyword evidence="6" id="KW-0053">Apoptosis</keyword>
<keyword evidence="13" id="KW-1015">Disulfide bond</keyword>
<dbReference type="GO" id="GO:0016604">
    <property type="term" value="C:nuclear body"/>
    <property type="evidence" value="ECO:0007669"/>
    <property type="project" value="Ensembl"/>
</dbReference>
<keyword evidence="10 21" id="KW-1133">Transmembrane helix</keyword>
<comment type="subcellular location">
    <subcellularLocation>
        <location evidence="1">Cell membrane</location>
        <topology evidence="1">Single-pass type I membrane protein</topology>
    </subcellularLocation>
    <subcellularLocation>
        <location evidence="2">Membrane raft</location>
    </subcellularLocation>
</comment>
<dbReference type="SMART" id="SM00005">
    <property type="entry name" value="DEATH"/>
    <property type="match status" value="1"/>
</dbReference>
<dbReference type="GO" id="GO:0043066">
    <property type="term" value="P:negative regulation of apoptotic process"/>
    <property type="evidence" value="ECO:0007669"/>
    <property type="project" value="TreeGrafter"/>
</dbReference>
<dbReference type="GO" id="GO:0031265">
    <property type="term" value="C:CD95 death-inducing signaling complex"/>
    <property type="evidence" value="ECO:0007669"/>
    <property type="project" value="Ensembl"/>
</dbReference>
<dbReference type="GO" id="GO:0006924">
    <property type="term" value="P:activation-induced cell death of T cells"/>
    <property type="evidence" value="ECO:0007669"/>
    <property type="project" value="TreeGrafter"/>
</dbReference>
<keyword evidence="7 22" id="KW-0732">Signal</keyword>
<dbReference type="GO" id="GO:2001235">
    <property type="term" value="P:positive regulation of apoptotic signaling pathway"/>
    <property type="evidence" value="ECO:0007669"/>
    <property type="project" value="Ensembl"/>
</dbReference>
<keyword evidence="16" id="KW-0449">Lipoprotein</keyword>
<dbReference type="GO" id="GO:0005516">
    <property type="term" value="F:calmodulin binding"/>
    <property type="evidence" value="ECO:0007669"/>
    <property type="project" value="UniProtKB-KW"/>
</dbReference>
<comment type="caution">
    <text evidence="20">Lacks conserved residue(s) required for the propagation of feature annotation.</text>
</comment>
<evidence type="ECO:0000256" key="13">
    <source>
        <dbReference type="ARBA" id="ARBA00023157"/>
    </source>
</evidence>
<name>A0A8C2VL06_CHILA</name>
<dbReference type="InterPro" id="IPR000488">
    <property type="entry name" value="Death_dom"/>
</dbReference>
<feature type="domain" description="TNFR-Cys" evidence="24">
    <location>
        <begin position="84"/>
        <end position="127"/>
    </location>
</feature>
<evidence type="ECO:0000256" key="12">
    <source>
        <dbReference type="ARBA" id="ARBA00023139"/>
    </source>
</evidence>
<evidence type="ECO:0000256" key="22">
    <source>
        <dbReference type="SAM" id="SignalP"/>
    </source>
</evidence>
<dbReference type="GeneID" id="102018947"/>
<evidence type="ECO:0000259" key="23">
    <source>
        <dbReference type="PROSITE" id="PS50017"/>
    </source>
</evidence>
<evidence type="ECO:0000256" key="17">
    <source>
        <dbReference type="ARBA" id="ARBA00030181"/>
    </source>
</evidence>
<feature type="transmembrane region" description="Helical" evidence="21">
    <location>
        <begin position="174"/>
        <end position="193"/>
    </location>
</feature>
<evidence type="ECO:0000256" key="1">
    <source>
        <dbReference type="ARBA" id="ARBA00004251"/>
    </source>
</evidence>
<dbReference type="PROSITE" id="PS50017">
    <property type="entry name" value="DEATH_DOMAIN"/>
    <property type="match status" value="1"/>
</dbReference>
<dbReference type="GO" id="GO:0006955">
    <property type="term" value="P:immune response"/>
    <property type="evidence" value="ECO:0007669"/>
    <property type="project" value="InterPro"/>
</dbReference>
<evidence type="ECO:0000256" key="20">
    <source>
        <dbReference type="PROSITE-ProRule" id="PRU00206"/>
    </source>
</evidence>
<dbReference type="OrthoDB" id="8848202at2759"/>
<evidence type="ECO:0000259" key="24">
    <source>
        <dbReference type="PROSITE" id="PS50050"/>
    </source>
</evidence>
<dbReference type="GO" id="GO:0034198">
    <property type="term" value="P:cellular response to amino acid starvation"/>
    <property type="evidence" value="ECO:0007669"/>
    <property type="project" value="Ensembl"/>
</dbReference>
<reference evidence="25" key="2">
    <citation type="submission" date="2025-09" db="UniProtKB">
        <authorList>
            <consortium name="Ensembl"/>
        </authorList>
    </citation>
    <scope>IDENTIFICATION</scope>
</reference>
<dbReference type="PROSITE" id="PS50050">
    <property type="entry name" value="TNFR_NGFR_2"/>
    <property type="match status" value="2"/>
</dbReference>
<dbReference type="SUPFAM" id="SSF57586">
    <property type="entry name" value="TNF receptor-like"/>
    <property type="match status" value="2"/>
</dbReference>
<feature type="domain" description="TNFR-Cys" evidence="24">
    <location>
        <begin position="128"/>
        <end position="165"/>
    </location>
</feature>
<keyword evidence="12" id="KW-0564">Palmitate</keyword>
<dbReference type="OMA" id="RDTKCRC"/>
<dbReference type="PANTHER" id="PTHR46874">
    <property type="entry name" value="TUMOR NECROSIS FACTOR RECEPTOR SUPERFAMILY MEMBER 6"/>
    <property type="match status" value="1"/>
</dbReference>
<dbReference type="Gene3D" id="2.10.50.10">
    <property type="entry name" value="Tumor Necrosis Factor Receptor, subunit A, domain 2"/>
    <property type="match status" value="2"/>
</dbReference>
<evidence type="ECO:0000256" key="6">
    <source>
        <dbReference type="ARBA" id="ARBA00022703"/>
    </source>
</evidence>
<keyword evidence="4" id="KW-1003">Cell membrane</keyword>
<evidence type="ECO:0000256" key="16">
    <source>
        <dbReference type="ARBA" id="ARBA00023288"/>
    </source>
</evidence>
<proteinExistence type="predicted"/>
<dbReference type="GO" id="GO:0036337">
    <property type="term" value="P:Fas signaling pathway"/>
    <property type="evidence" value="ECO:0007669"/>
    <property type="project" value="Ensembl"/>
</dbReference>
<evidence type="ECO:0000256" key="21">
    <source>
        <dbReference type="SAM" id="Phobius"/>
    </source>
</evidence>
<evidence type="ECO:0000256" key="15">
    <source>
        <dbReference type="ARBA" id="ARBA00023180"/>
    </source>
</evidence>
<dbReference type="GO" id="GO:0097527">
    <property type="term" value="P:necroptotic signaling pathway"/>
    <property type="evidence" value="ECO:0007669"/>
    <property type="project" value="Ensembl"/>
</dbReference>
<keyword evidence="26" id="KW-1185">Reference proteome</keyword>
<evidence type="ECO:0000256" key="4">
    <source>
        <dbReference type="ARBA" id="ARBA00022475"/>
    </source>
</evidence>
<dbReference type="Gene3D" id="1.10.533.10">
    <property type="entry name" value="Death Domain, Fas"/>
    <property type="match status" value="1"/>
</dbReference>
<dbReference type="CDD" id="cd10579">
    <property type="entry name" value="TNFRSF6"/>
    <property type="match status" value="1"/>
</dbReference>
<dbReference type="GeneTree" id="ENSGT00950000183126"/>
<evidence type="ECO:0000256" key="3">
    <source>
        <dbReference type="ARBA" id="ARBA00015761"/>
    </source>
</evidence>
<dbReference type="SUPFAM" id="SSF47986">
    <property type="entry name" value="DEATH domain"/>
    <property type="match status" value="1"/>
</dbReference>
<dbReference type="GO" id="GO:0008625">
    <property type="term" value="P:extrinsic apoptotic signaling pathway via death domain receptors"/>
    <property type="evidence" value="ECO:0007669"/>
    <property type="project" value="Ensembl"/>
</dbReference>
<dbReference type="SMART" id="SM00208">
    <property type="entry name" value="TNFR"/>
    <property type="match status" value="3"/>
</dbReference>
<reference evidence="25" key="1">
    <citation type="submission" date="2025-08" db="UniProtKB">
        <authorList>
            <consortium name="Ensembl"/>
        </authorList>
    </citation>
    <scope>IDENTIFICATION</scope>
</reference>
<dbReference type="PRINTS" id="PR01680">
    <property type="entry name" value="TNFACTORR6"/>
</dbReference>
<evidence type="ECO:0000256" key="2">
    <source>
        <dbReference type="ARBA" id="ARBA00004285"/>
    </source>
</evidence>
<accession>A0A8C2VL06</accession>
<evidence type="ECO:0000256" key="9">
    <source>
        <dbReference type="ARBA" id="ARBA00022860"/>
    </source>
</evidence>
<sequence length="330" mass="37474">MPRTRVLLLAVFTFIAGPSPQTVSARVTDTDSEGFELRNAVTNAETQCSAGLHRGGQFCCQPCPPGKRKAADCTSDEGEPVCVLCKEGEEYTDKEHYSPKCRRCAFCDAGLGLEVERNCTRTQDTKCRCKANFYCSSSVCEHCEPCITCEHGIIEKCTPTNNTRCKEEITGFDWRWLFMLMLPILLVLGLYIFRKCYRKNNFYQSSPPETETVPLNFSEADFSEYIPKIAELMMLNDVRKFVRKNGVPEAKIDDIKNESLQDVAEQKIQLLRSWYQVNGKKNACHTFITSLKAAKLAAYAQKVEDIIREDMRRNHENSNFTSDNENQSLA</sequence>
<evidence type="ECO:0000256" key="5">
    <source>
        <dbReference type="ARBA" id="ARBA00022692"/>
    </source>
</evidence>
<dbReference type="GO" id="GO:0045121">
    <property type="term" value="C:membrane raft"/>
    <property type="evidence" value="ECO:0007669"/>
    <property type="project" value="UniProtKB-SubCell"/>
</dbReference>
<evidence type="ECO:0000256" key="10">
    <source>
        <dbReference type="ARBA" id="ARBA00022989"/>
    </source>
</evidence>
<evidence type="ECO:0000313" key="26">
    <source>
        <dbReference type="Proteomes" id="UP000694398"/>
    </source>
</evidence>
<dbReference type="PANTHER" id="PTHR46874:SF1">
    <property type="entry name" value="TUMOR NECROSIS FACTOR RECEPTOR SUPERFAMILY MEMBER 6"/>
    <property type="match status" value="1"/>
</dbReference>
<keyword evidence="14" id="KW-0675">Receptor</keyword>
<dbReference type="RefSeq" id="XP_005385914.1">
    <property type="nucleotide sequence ID" value="XM_005385857.2"/>
</dbReference>
<evidence type="ECO:0000256" key="14">
    <source>
        <dbReference type="ARBA" id="ARBA00023170"/>
    </source>
</evidence>
<evidence type="ECO:0000256" key="19">
    <source>
        <dbReference type="ARBA" id="ARBA00032502"/>
    </source>
</evidence>
<feature type="domain" description="Death" evidence="23">
    <location>
        <begin position="223"/>
        <end position="307"/>
    </location>
</feature>
<keyword evidence="9" id="KW-0112">Calmodulin-binding</keyword>
<dbReference type="Pfam" id="PF00020">
    <property type="entry name" value="TNFR_c6"/>
    <property type="match status" value="1"/>
</dbReference>
<dbReference type="Ensembl" id="ENSCLAT00000015000.1">
    <property type="protein sequence ID" value="ENSCLAP00000014841.1"/>
    <property type="gene ID" value="ENSCLAG00000010233.1"/>
</dbReference>
<dbReference type="GO" id="GO:0097192">
    <property type="term" value="P:extrinsic apoptotic signaling pathway in absence of ligand"/>
    <property type="evidence" value="ECO:0007669"/>
    <property type="project" value="TreeGrafter"/>
</dbReference>
<dbReference type="GO" id="GO:0019900">
    <property type="term" value="F:kinase binding"/>
    <property type="evidence" value="ECO:0007669"/>
    <property type="project" value="Ensembl"/>
</dbReference>
<feature type="chain" id="PRO_5034026160" description="Tumor necrosis factor receptor superfamily member 6" evidence="22">
    <location>
        <begin position="26"/>
        <end position="330"/>
    </location>
</feature>
<dbReference type="InterPro" id="IPR008063">
    <property type="entry name" value="Fas_rcpt"/>
</dbReference>
<dbReference type="GO" id="GO:0097049">
    <property type="term" value="P:motor neuron apoptotic process"/>
    <property type="evidence" value="ECO:0007669"/>
    <property type="project" value="TreeGrafter"/>
</dbReference>
<dbReference type="GO" id="GO:0009897">
    <property type="term" value="C:external side of plasma membrane"/>
    <property type="evidence" value="ECO:0007669"/>
    <property type="project" value="TreeGrafter"/>
</dbReference>
<gene>
    <name evidence="25" type="primary">FAS</name>
</gene>
<dbReference type="GO" id="GO:0032872">
    <property type="term" value="P:regulation of stress-activated MAPK cascade"/>
    <property type="evidence" value="ECO:0007669"/>
    <property type="project" value="Ensembl"/>
</dbReference>
<dbReference type="GO" id="GO:0005829">
    <property type="term" value="C:cytosol"/>
    <property type="evidence" value="ECO:0007669"/>
    <property type="project" value="Ensembl"/>
</dbReference>
<evidence type="ECO:0000256" key="18">
    <source>
        <dbReference type="ARBA" id="ARBA00032338"/>
    </source>
</evidence>
<dbReference type="GO" id="GO:0005031">
    <property type="term" value="F:tumor necrosis factor receptor activity"/>
    <property type="evidence" value="ECO:0007669"/>
    <property type="project" value="Ensembl"/>
</dbReference>
<dbReference type="InterPro" id="IPR011029">
    <property type="entry name" value="DEATH-like_dom_sf"/>
</dbReference>
<feature type="repeat" description="TNFR-Cys" evidence="20">
    <location>
        <begin position="128"/>
        <end position="165"/>
    </location>
</feature>